<accession>A0A0E9XNQ6</accession>
<name>A0A0E9XNQ6_ANGAN</name>
<sequence>MRFCKFGECAAEGKRLGNAALMHNSHAVFLNIAYSFCVF</sequence>
<organism evidence="1">
    <name type="scientific">Anguilla anguilla</name>
    <name type="common">European freshwater eel</name>
    <name type="synonym">Muraena anguilla</name>
    <dbReference type="NCBI Taxonomy" id="7936"/>
    <lineage>
        <taxon>Eukaryota</taxon>
        <taxon>Metazoa</taxon>
        <taxon>Chordata</taxon>
        <taxon>Craniata</taxon>
        <taxon>Vertebrata</taxon>
        <taxon>Euteleostomi</taxon>
        <taxon>Actinopterygii</taxon>
        <taxon>Neopterygii</taxon>
        <taxon>Teleostei</taxon>
        <taxon>Anguilliformes</taxon>
        <taxon>Anguillidae</taxon>
        <taxon>Anguilla</taxon>
    </lineage>
</organism>
<dbReference type="EMBL" id="GBXM01004313">
    <property type="protein sequence ID" value="JAI04265.1"/>
    <property type="molecule type" value="Transcribed_RNA"/>
</dbReference>
<protein>
    <submittedName>
        <fullName evidence="1">Uncharacterized protein</fullName>
    </submittedName>
</protein>
<reference evidence="1" key="2">
    <citation type="journal article" date="2015" name="Fish Shellfish Immunol.">
        <title>Early steps in the European eel (Anguilla anguilla)-Vibrio vulnificus interaction in the gills: Role of the RtxA13 toxin.</title>
        <authorList>
            <person name="Callol A."/>
            <person name="Pajuelo D."/>
            <person name="Ebbesson L."/>
            <person name="Teles M."/>
            <person name="MacKenzie S."/>
            <person name="Amaro C."/>
        </authorList>
    </citation>
    <scope>NUCLEOTIDE SEQUENCE</scope>
</reference>
<dbReference type="AlphaFoldDB" id="A0A0E9XNQ6"/>
<reference evidence="1" key="1">
    <citation type="submission" date="2014-11" db="EMBL/GenBank/DDBJ databases">
        <authorList>
            <person name="Amaro Gonzalez C."/>
        </authorList>
    </citation>
    <scope>NUCLEOTIDE SEQUENCE</scope>
</reference>
<evidence type="ECO:0000313" key="1">
    <source>
        <dbReference type="EMBL" id="JAI04265.1"/>
    </source>
</evidence>
<proteinExistence type="predicted"/>